<evidence type="ECO:0000256" key="15">
    <source>
        <dbReference type="ARBA" id="ARBA00023134"/>
    </source>
</evidence>
<evidence type="ECO:0000256" key="3">
    <source>
        <dbReference type="ARBA" id="ARBA00001522"/>
    </source>
</evidence>
<evidence type="ECO:0000256" key="4">
    <source>
        <dbReference type="ARBA" id="ARBA00003889"/>
    </source>
</evidence>
<dbReference type="InterPro" id="IPR003203">
    <property type="entry name" value="CobU/CobP"/>
</dbReference>
<evidence type="ECO:0000256" key="8">
    <source>
        <dbReference type="ARBA" id="ARBA00012016"/>
    </source>
</evidence>
<keyword evidence="15" id="KW-0342">GTP-binding</keyword>
<evidence type="ECO:0000256" key="17">
    <source>
        <dbReference type="ARBA" id="ARBA00030571"/>
    </source>
</evidence>
<evidence type="ECO:0000256" key="1">
    <source>
        <dbReference type="ARBA" id="ARBA00000312"/>
    </source>
</evidence>
<dbReference type="Pfam" id="PF02283">
    <property type="entry name" value="CobU"/>
    <property type="match status" value="1"/>
</dbReference>
<evidence type="ECO:0000256" key="7">
    <source>
        <dbReference type="ARBA" id="ARBA00007490"/>
    </source>
</evidence>
<proteinExistence type="inferred from homology"/>
<evidence type="ECO:0000256" key="12">
    <source>
        <dbReference type="ARBA" id="ARBA00022741"/>
    </source>
</evidence>
<dbReference type="PANTHER" id="PTHR34848">
    <property type="match status" value="1"/>
</dbReference>
<dbReference type="GO" id="GO:0008820">
    <property type="term" value="F:cobinamide phosphate guanylyltransferase activity"/>
    <property type="evidence" value="ECO:0007669"/>
    <property type="project" value="UniProtKB-EC"/>
</dbReference>
<dbReference type="PANTHER" id="PTHR34848:SF1">
    <property type="entry name" value="BIFUNCTIONAL ADENOSYLCOBALAMIN BIOSYNTHESIS PROTEIN COBU"/>
    <property type="match status" value="1"/>
</dbReference>
<dbReference type="Gene3D" id="3.40.50.300">
    <property type="entry name" value="P-loop containing nucleotide triphosphate hydrolases"/>
    <property type="match status" value="1"/>
</dbReference>
<dbReference type="GO" id="GO:0005524">
    <property type="term" value="F:ATP binding"/>
    <property type="evidence" value="ECO:0007669"/>
    <property type="project" value="UniProtKB-KW"/>
</dbReference>
<keyword evidence="12" id="KW-0547">Nucleotide-binding</keyword>
<comment type="catalytic activity">
    <reaction evidence="1">
        <text>adenosylcob(III)inamide + ATP = adenosylcob(III)inamide phosphate + ADP + H(+)</text>
        <dbReference type="Rhea" id="RHEA:15769"/>
        <dbReference type="ChEBI" id="CHEBI:2480"/>
        <dbReference type="ChEBI" id="CHEBI:15378"/>
        <dbReference type="ChEBI" id="CHEBI:30616"/>
        <dbReference type="ChEBI" id="CHEBI:58502"/>
        <dbReference type="ChEBI" id="CHEBI:456216"/>
        <dbReference type="EC" id="2.7.1.156"/>
    </reaction>
</comment>
<keyword evidence="10" id="KW-0169">Cobalamin biosynthesis</keyword>
<evidence type="ECO:0000256" key="9">
    <source>
        <dbReference type="ARBA" id="ARBA00012523"/>
    </source>
</evidence>
<evidence type="ECO:0000256" key="6">
    <source>
        <dbReference type="ARBA" id="ARBA00005159"/>
    </source>
</evidence>
<accession>A0A7X5AJN4</accession>
<reference evidence="18 19" key="1">
    <citation type="submission" date="2019-12" db="EMBL/GenBank/DDBJ databases">
        <title>Draft genome sequencing of Halomonas icarensis D1-1.</title>
        <authorList>
            <person name="Pandiyan K."/>
            <person name="Kushwaha P."/>
            <person name="Gowdham M."/>
            <person name="Chakdar H."/>
            <person name="Singh A."/>
            <person name="Kumar M."/>
            <person name="Saxena A.K."/>
        </authorList>
    </citation>
    <scope>NUCLEOTIDE SEQUENCE [LARGE SCALE GENOMIC DNA]</scope>
    <source>
        <strain evidence="18 19">D1-1</strain>
    </source>
</reference>
<evidence type="ECO:0000256" key="16">
    <source>
        <dbReference type="ARBA" id="ARBA00029570"/>
    </source>
</evidence>
<evidence type="ECO:0000256" key="11">
    <source>
        <dbReference type="ARBA" id="ARBA00022679"/>
    </source>
</evidence>
<comment type="caution">
    <text evidence="18">The sequence shown here is derived from an EMBL/GenBank/DDBJ whole genome shotgun (WGS) entry which is preliminary data.</text>
</comment>
<dbReference type="EC" id="2.7.1.156" evidence="8"/>
<dbReference type="GO" id="GO:0009236">
    <property type="term" value="P:cobalamin biosynthetic process"/>
    <property type="evidence" value="ECO:0007669"/>
    <property type="project" value="UniProtKB-UniPathway"/>
</dbReference>
<comment type="catalytic activity">
    <reaction evidence="3">
        <text>adenosylcob(III)inamide + GTP = adenosylcob(III)inamide phosphate + GDP + H(+)</text>
        <dbReference type="Rhea" id="RHEA:15765"/>
        <dbReference type="ChEBI" id="CHEBI:2480"/>
        <dbReference type="ChEBI" id="CHEBI:15378"/>
        <dbReference type="ChEBI" id="CHEBI:37565"/>
        <dbReference type="ChEBI" id="CHEBI:58189"/>
        <dbReference type="ChEBI" id="CHEBI:58502"/>
        <dbReference type="EC" id="2.7.1.156"/>
    </reaction>
</comment>
<evidence type="ECO:0000313" key="19">
    <source>
        <dbReference type="Proteomes" id="UP000448235"/>
    </source>
</evidence>
<dbReference type="UniPathway" id="UPA00148">
    <property type="reaction ID" value="UER00236"/>
</dbReference>
<dbReference type="GO" id="GO:0005525">
    <property type="term" value="F:GTP binding"/>
    <property type="evidence" value="ECO:0007669"/>
    <property type="project" value="UniProtKB-KW"/>
</dbReference>
<evidence type="ECO:0000256" key="2">
    <source>
        <dbReference type="ARBA" id="ARBA00000711"/>
    </source>
</evidence>
<dbReference type="SUPFAM" id="SSF52540">
    <property type="entry name" value="P-loop containing nucleoside triphosphate hydrolases"/>
    <property type="match status" value="1"/>
</dbReference>
<gene>
    <name evidence="18" type="ORF">GRB80_01310</name>
</gene>
<evidence type="ECO:0000256" key="5">
    <source>
        <dbReference type="ARBA" id="ARBA00004692"/>
    </source>
</evidence>
<dbReference type="RefSeq" id="WP_161422279.1">
    <property type="nucleotide sequence ID" value="NZ_JARWMY010000002.1"/>
</dbReference>
<keyword evidence="13 18" id="KW-0418">Kinase</keyword>
<keyword evidence="11" id="KW-0808">Transferase</keyword>
<dbReference type="AlphaFoldDB" id="A0A7X5AJN4"/>
<dbReference type="Proteomes" id="UP000448235">
    <property type="component" value="Unassembled WGS sequence"/>
</dbReference>
<evidence type="ECO:0000256" key="10">
    <source>
        <dbReference type="ARBA" id="ARBA00022573"/>
    </source>
</evidence>
<dbReference type="EC" id="2.7.7.62" evidence="9"/>
<dbReference type="GO" id="GO:0043752">
    <property type="term" value="F:adenosylcobinamide kinase activity"/>
    <property type="evidence" value="ECO:0007669"/>
    <property type="project" value="UniProtKB-EC"/>
</dbReference>
<organism evidence="18 19">
    <name type="scientific">Halomonas icarae</name>
    <dbReference type="NCBI Taxonomy" id="2691040"/>
    <lineage>
        <taxon>Bacteria</taxon>
        <taxon>Pseudomonadati</taxon>
        <taxon>Pseudomonadota</taxon>
        <taxon>Gammaproteobacteria</taxon>
        <taxon>Oceanospirillales</taxon>
        <taxon>Halomonadaceae</taxon>
        <taxon>Halomonas</taxon>
    </lineage>
</organism>
<name>A0A7X5AJN4_9GAMM</name>
<dbReference type="InterPro" id="IPR027417">
    <property type="entry name" value="P-loop_NTPase"/>
</dbReference>
<comment type="pathway">
    <text evidence="5">Cofactor biosynthesis; adenosylcobalamin biosynthesis; adenosylcobalamin from cob(II)yrinate a,c-diamide: step 6/7.</text>
</comment>
<comment type="function">
    <text evidence="4">Catalyzes ATP-dependent phosphorylation of adenosylcobinamide and addition of GMP to adenosylcobinamide phosphate.</text>
</comment>
<sequence length="143" mass="15749">MQCFIGGACSGRRELVSKRFPAAHWERLAPGQAVGAWLGDLPTGVILVVTGWADWLTTALAEEGDDGVRQGWRAMLEALAARETRGLEVVLILDEMGRGIVPMAPEARRLRDLNGWLVQEVASRCSAVWYVRHGLARRLDQGE</sequence>
<dbReference type="EMBL" id="WUTS01000001">
    <property type="protein sequence ID" value="NAW11477.1"/>
    <property type="molecule type" value="Genomic_DNA"/>
</dbReference>
<evidence type="ECO:0000256" key="14">
    <source>
        <dbReference type="ARBA" id="ARBA00022840"/>
    </source>
</evidence>
<evidence type="ECO:0000313" key="18">
    <source>
        <dbReference type="EMBL" id="NAW11477.1"/>
    </source>
</evidence>
<comment type="similarity">
    <text evidence="7">Belongs to the CobU/CobP family.</text>
</comment>
<evidence type="ECO:0000256" key="13">
    <source>
        <dbReference type="ARBA" id="ARBA00022777"/>
    </source>
</evidence>
<keyword evidence="14" id="KW-0067">ATP-binding</keyword>
<comment type="catalytic activity">
    <reaction evidence="2">
        <text>adenosylcob(III)inamide phosphate + GTP + H(+) = adenosylcob(III)inamide-GDP + diphosphate</text>
        <dbReference type="Rhea" id="RHEA:22712"/>
        <dbReference type="ChEBI" id="CHEBI:15378"/>
        <dbReference type="ChEBI" id="CHEBI:33019"/>
        <dbReference type="ChEBI" id="CHEBI:37565"/>
        <dbReference type="ChEBI" id="CHEBI:58502"/>
        <dbReference type="ChEBI" id="CHEBI:60487"/>
        <dbReference type="EC" id="2.7.7.62"/>
    </reaction>
</comment>
<keyword evidence="19" id="KW-1185">Reference proteome</keyword>
<protein>
    <recommendedName>
        <fullName evidence="16">Adenosylcobinamide kinase</fullName>
        <ecNumber evidence="8">2.7.1.156</ecNumber>
        <ecNumber evidence="9">2.7.7.62</ecNumber>
    </recommendedName>
    <alternativeName>
        <fullName evidence="17">Adenosylcobinamide-phosphate guanylyltransferase</fullName>
    </alternativeName>
</protein>
<comment type="pathway">
    <text evidence="6">Cofactor biosynthesis; adenosylcobalamin biosynthesis; adenosylcobalamin from cob(II)yrinate a,c-diamide: step 5/7.</text>
</comment>